<feature type="transmembrane region" description="Helical" evidence="8">
    <location>
        <begin position="117"/>
        <end position="138"/>
    </location>
</feature>
<comment type="caution">
    <text evidence="10">The sequence shown here is derived from an EMBL/GenBank/DDBJ whole genome shotgun (WGS) entry which is preliminary data.</text>
</comment>
<evidence type="ECO:0000256" key="5">
    <source>
        <dbReference type="ARBA" id="ARBA00022692"/>
    </source>
</evidence>
<protein>
    <recommendedName>
        <fullName evidence="8">Bcr/CflA family efflux transporter</fullName>
    </recommendedName>
</protein>
<keyword evidence="5 8" id="KW-0812">Transmembrane</keyword>
<keyword evidence="8" id="KW-0997">Cell inner membrane</keyword>
<evidence type="ECO:0000256" key="4">
    <source>
        <dbReference type="ARBA" id="ARBA00022475"/>
    </source>
</evidence>
<evidence type="ECO:0000256" key="2">
    <source>
        <dbReference type="ARBA" id="ARBA00006236"/>
    </source>
</evidence>
<dbReference type="PANTHER" id="PTHR23502">
    <property type="entry name" value="MAJOR FACILITATOR SUPERFAMILY"/>
    <property type="match status" value="1"/>
</dbReference>
<dbReference type="InterPro" id="IPR020846">
    <property type="entry name" value="MFS_dom"/>
</dbReference>
<comment type="similarity">
    <text evidence="2 8">Belongs to the major facilitator superfamily. Bcr/CmlA family.</text>
</comment>
<accession>A0A841GEW7</accession>
<feature type="transmembrane region" description="Helical" evidence="8">
    <location>
        <begin position="385"/>
        <end position="405"/>
    </location>
</feature>
<dbReference type="PANTHER" id="PTHR23502:SF132">
    <property type="entry name" value="POLYAMINE TRANSPORTER 2-RELATED"/>
    <property type="match status" value="1"/>
</dbReference>
<evidence type="ECO:0000256" key="3">
    <source>
        <dbReference type="ARBA" id="ARBA00022448"/>
    </source>
</evidence>
<dbReference type="GO" id="GO:1990961">
    <property type="term" value="P:xenobiotic detoxification by transmembrane export across the plasma membrane"/>
    <property type="evidence" value="ECO:0007669"/>
    <property type="project" value="InterPro"/>
</dbReference>
<evidence type="ECO:0000259" key="9">
    <source>
        <dbReference type="PROSITE" id="PS50850"/>
    </source>
</evidence>
<feature type="transmembrane region" description="Helical" evidence="8">
    <location>
        <begin position="228"/>
        <end position="252"/>
    </location>
</feature>
<keyword evidence="6 8" id="KW-1133">Transmembrane helix</keyword>
<sequence length="413" mass="43613">MSEIQAEFTTSGVIKTEAPATQDLWVLVVLSLLMSFSSVSTDLYLPAMPVISQDLQAFSGGVELTISAFLIGFSSGQLLWGPLGDRYGRKMPIFAGLILFVLGAAGCAMSETIYQMIGWRIVQALGACAGPVLARAMIRDLYGREKSAQMLSTLVLIMGIAPLIGPLVGGQILAVSSWHAIFWTLVLVGCISIIALFTVPETLTGEKRTQEPLSAAFRDYFIQLRNPVLLGYVASGAFFYVGIYAFVAGSPFAYIDYYHLDAQAYGLLFGANIIGIMGVNLVNSRLVMKLGVDRLFYIGTWFSAVAGVALAVNAWSGWGGVAGLAVPIFVFTSMNGLIVANSVAGALDTAPHKAGTTSSLIGALHYGSGVISAAILGLLTDGTPWTMGLLVGIAGVGSLVSATLLRRFIRKTA</sequence>
<organism evidence="10 11">
    <name type="scientific">Tolumonas osonensis</name>
    <dbReference type="NCBI Taxonomy" id="675874"/>
    <lineage>
        <taxon>Bacteria</taxon>
        <taxon>Pseudomonadati</taxon>
        <taxon>Pseudomonadota</taxon>
        <taxon>Gammaproteobacteria</taxon>
        <taxon>Aeromonadales</taxon>
        <taxon>Aeromonadaceae</taxon>
        <taxon>Tolumonas</taxon>
    </lineage>
</organism>
<feature type="transmembrane region" description="Helical" evidence="8">
    <location>
        <begin position="24"/>
        <end position="45"/>
    </location>
</feature>
<dbReference type="Proteomes" id="UP000585721">
    <property type="component" value="Unassembled WGS sequence"/>
</dbReference>
<evidence type="ECO:0000256" key="7">
    <source>
        <dbReference type="ARBA" id="ARBA00023136"/>
    </source>
</evidence>
<dbReference type="CDD" id="cd17320">
    <property type="entry name" value="MFS_MdfA_MDR_like"/>
    <property type="match status" value="1"/>
</dbReference>
<name>A0A841GEW7_9GAMM</name>
<keyword evidence="11" id="KW-1185">Reference proteome</keyword>
<dbReference type="GO" id="GO:0015385">
    <property type="term" value="F:sodium:proton antiporter activity"/>
    <property type="evidence" value="ECO:0007669"/>
    <property type="project" value="TreeGrafter"/>
</dbReference>
<feature type="transmembrane region" description="Helical" evidence="8">
    <location>
        <begin position="92"/>
        <end position="111"/>
    </location>
</feature>
<dbReference type="EMBL" id="JACHGR010000006">
    <property type="protein sequence ID" value="MBB6056117.1"/>
    <property type="molecule type" value="Genomic_DNA"/>
</dbReference>
<dbReference type="GO" id="GO:0042910">
    <property type="term" value="F:xenobiotic transmembrane transporter activity"/>
    <property type="evidence" value="ECO:0007669"/>
    <property type="project" value="InterPro"/>
</dbReference>
<feature type="domain" description="Major facilitator superfamily (MFS) profile" evidence="9">
    <location>
        <begin position="26"/>
        <end position="413"/>
    </location>
</feature>
<dbReference type="RefSeq" id="WP_188026848.1">
    <property type="nucleotide sequence ID" value="NZ_JACHGR010000006.1"/>
</dbReference>
<feature type="transmembrane region" description="Helical" evidence="8">
    <location>
        <begin position="359"/>
        <end position="379"/>
    </location>
</feature>
<keyword evidence="7 8" id="KW-0472">Membrane</keyword>
<evidence type="ECO:0000256" key="1">
    <source>
        <dbReference type="ARBA" id="ARBA00004651"/>
    </source>
</evidence>
<dbReference type="Pfam" id="PF07690">
    <property type="entry name" value="MFS_1"/>
    <property type="match status" value="1"/>
</dbReference>
<dbReference type="InterPro" id="IPR036259">
    <property type="entry name" value="MFS_trans_sf"/>
</dbReference>
<feature type="transmembrane region" description="Helical" evidence="8">
    <location>
        <begin position="264"/>
        <end position="283"/>
    </location>
</feature>
<evidence type="ECO:0000313" key="11">
    <source>
        <dbReference type="Proteomes" id="UP000585721"/>
    </source>
</evidence>
<proteinExistence type="inferred from homology"/>
<dbReference type="PROSITE" id="PS50850">
    <property type="entry name" value="MFS"/>
    <property type="match status" value="1"/>
</dbReference>
<comment type="subcellular location">
    <subcellularLocation>
        <location evidence="8">Cell inner membrane</location>
        <topology evidence="8">Multi-pass membrane protein</topology>
    </subcellularLocation>
    <subcellularLocation>
        <location evidence="1">Cell membrane</location>
        <topology evidence="1">Multi-pass membrane protein</topology>
    </subcellularLocation>
</comment>
<dbReference type="NCBIfam" id="TIGR00710">
    <property type="entry name" value="efflux_Bcr_CflA"/>
    <property type="match status" value="1"/>
</dbReference>
<evidence type="ECO:0000313" key="10">
    <source>
        <dbReference type="EMBL" id="MBB6056117.1"/>
    </source>
</evidence>
<dbReference type="Gene3D" id="1.20.1720.10">
    <property type="entry name" value="Multidrug resistance protein D"/>
    <property type="match status" value="1"/>
</dbReference>
<keyword evidence="3 8" id="KW-0813">Transport</keyword>
<keyword evidence="4" id="KW-1003">Cell membrane</keyword>
<feature type="transmembrane region" description="Helical" evidence="8">
    <location>
        <begin position="295"/>
        <end position="318"/>
    </location>
</feature>
<feature type="transmembrane region" description="Helical" evidence="8">
    <location>
        <begin position="150"/>
        <end position="174"/>
    </location>
</feature>
<feature type="transmembrane region" description="Helical" evidence="8">
    <location>
        <begin position="57"/>
        <end position="80"/>
    </location>
</feature>
<dbReference type="InterPro" id="IPR011701">
    <property type="entry name" value="MFS"/>
</dbReference>
<dbReference type="NCBIfam" id="NF008314">
    <property type="entry name" value="PRK11102.1"/>
    <property type="match status" value="1"/>
</dbReference>
<dbReference type="SUPFAM" id="SSF103473">
    <property type="entry name" value="MFS general substrate transporter"/>
    <property type="match status" value="1"/>
</dbReference>
<gene>
    <name evidence="10" type="ORF">HNR75_002047</name>
</gene>
<reference evidence="10 11" key="1">
    <citation type="submission" date="2020-08" db="EMBL/GenBank/DDBJ databases">
        <title>Genomic Encyclopedia of Type Strains, Phase IV (KMG-IV): sequencing the most valuable type-strain genomes for metagenomic binning, comparative biology and taxonomic classification.</title>
        <authorList>
            <person name="Goeker M."/>
        </authorList>
    </citation>
    <scope>NUCLEOTIDE SEQUENCE [LARGE SCALE GENOMIC DNA]</scope>
    <source>
        <strain evidence="10 11">DSM 22975</strain>
    </source>
</reference>
<dbReference type="GO" id="GO:0005886">
    <property type="term" value="C:plasma membrane"/>
    <property type="evidence" value="ECO:0007669"/>
    <property type="project" value="UniProtKB-SubCell"/>
</dbReference>
<dbReference type="InterPro" id="IPR004812">
    <property type="entry name" value="Efflux_drug-R_Bcr/CmlA"/>
</dbReference>
<dbReference type="AlphaFoldDB" id="A0A841GEW7"/>
<feature type="transmembrane region" description="Helical" evidence="8">
    <location>
        <begin position="324"/>
        <end position="347"/>
    </location>
</feature>
<evidence type="ECO:0000256" key="8">
    <source>
        <dbReference type="RuleBase" id="RU365088"/>
    </source>
</evidence>
<feature type="transmembrane region" description="Helical" evidence="8">
    <location>
        <begin position="180"/>
        <end position="199"/>
    </location>
</feature>
<evidence type="ECO:0000256" key="6">
    <source>
        <dbReference type="ARBA" id="ARBA00022989"/>
    </source>
</evidence>